<dbReference type="EMBL" id="CP045897">
    <property type="protein sequence ID" value="QQP50950.1"/>
    <property type="molecule type" value="Genomic_DNA"/>
</dbReference>
<dbReference type="AlphaFoldDB" id="A0A7T8KAP7"/>
<proteinExistence type="predicted"/>
<protein>
    <submittedName>
        <fullName evidence="1">Hexosaminidase Dlike</fullName>
    </submittedName>
</protein>
<reference evidence="2" key="1">
    <citation type="submission" date="2021-01" db="EMBL/GenBank/DDBJ databases">
        <title>Caligus Genome Assembly.</title>
        <authorList>
            <person name="Gallardo-Escarate C."/>
        </authorList>
    </citation>
    <scope>NUCLEOTIDE SEQUENCE [LARGE SCALE GENOMIC DNA]</scope>
</reference>
<dbReference type="OrthoDB" id="10023921at2759"/>
<sequence length="65" mass="7522">PEDFADCSFPGVDIFLAMLSFRVLKDNVEALEVESVYKQGWLTSYNVKHNFSSPWRISETLRSHI</sequence>
<evidence type="ECO:0000313" key="2">
    <source>
        <dbReference type="Proteomes" id="UP000595437"/>
    </source>
</evidence>
<dbReference type="Proteomes" id="UP000595437">
    <property type="component" value="Chromosome 8"/>
</dbReference>
<gene>
    <name evidence="1" type="ORF">FKW44_012128</name>
</gene>
<accession>A0A7T8KAP7</accession>
<keyword evidence="2" id="KW-1185">Reference proteome</keyword>
<feature type="non-terminal residue" evidence="1">
    <location>
        <position position="65"/>
    </location>
</feature>
<organism evidence="1 2">
    <name type="scientific">Caligus rogercresseyi</name>
    <name type="common">Sea louse</name>
    <dbReference type="NCBI Taxonomy" id="217165"/>
    <lineage>
        <taxon>Eukaryota</taxon>
        <taxon>Metazoa</taxon>
        <taxon>Ecdysozoa</taxon>
        <taxon>Arthropoda</taxon>
        <taxon>Crustacea</taxon>
        <taxon>Multicrustacea</taxon>
        <taxon>Hexanauplia</taxon>
        <taxon>Copepoda</taxon>
        <taxon>Siphonostomatoida</taxon>
        <taxon>Caligidae</taxon>
        <taxon>Caligus</taxon>
    </lineage>
</organism>
<feature type="non-terminal residue" evidence="1">
    <location>
        <position position="1"/>
    </location>
</feature>
<name>A0A7T8KAP7_CALRO</name>
<evidence type="ECO:0000313" key="1">
    <source>
        <dbReference type="EMBL" id="QQP50950.1"/>
    </source>
</evidence>